<feature type="chain" id="PRO_5045460552" evidence="1">
    <location>
        <begin position="24"/>
        <end position="488"/>
    </location>
</feature>
<keyword evidence="1" id="KW-0732">Signal</keyword>
<dbReference type="EMBL" id="JAANYN010000001">
    <property type="protein sequence ID" value="NHE55204.1"/>
    <property type="molecule type" value="Genomic_DNA"/>
</dbReference>
<keyword evidence="3" id="KW-1185">Reference proteome</keyword>
<comment type="caution">
    <text evidence="2">The sequence shown here is derived from an EMBL/GenBank/DDBJ whole genome shotgun (WGS) entry which is preliminary data.</text>
</comment>
<reference evidence="2 3" key="1">
    <citation type="submission" date="2020-03" db="EMBL/GenBank/DDBJ databases">
        <title>Cyclobacterium plantarum sp. nov., a marine bacterium isolated from a coastal-marine wetland.</title>
        <authorList>
            <person name="Sanchez-Porro C."/>
            <person name="Ventosa A."/>
            <person name="Amoozegar M."/>
        </authorList>
    </citation>
    <scope>NUCLEOTIDE SEQUENCE [LARGE SCALE GENOMIC DNA]</scope>
    <source>
        <strain evidence="2 3">GBPx2</strain>
    </source>
</reference>
<dbReference type="Proteomes" id="UP000649799">
    <property type="component" value="Unassembled WGS sequence"/>
</dbReference>
<accession>A0ABX0H4H2</accession>
<protein>
    <submittedName>
        <fullName evidence="2">T9SS type A sorting domain-containing protein</fullName>
    </submittedName>
</protein>
<sequence length="488" mass="53292">MPGYLATLLLLLCLALPLKRSNAQVYEYTPLAVDCSGTWEDGNCWNKTLLDVPANCTENGDWPPFAPSGCEVHVIINHNLAIDGDVELGGTLTSLQLGADAELTIDGNLTIEGQEIIDFLLEGNSEMRVSEALIISQGGTNDPTVLNLGGDGSGMLTVATIVIENRAVLNVLEGGAITSEGPTEYSGNSSVINAAGFFRTESLLVTGGRLHQFNTFGNSQVYIDNDIDIRGDTKISIGGTSEVYVGRDVLVDGSATIIADDNSKIYVCGEFPTPTEGGKAQEIDEGKFFPCSVLPVSLLDQQVEYYAAQRKAKLSWSTASEEDFRHFIIERAVGSPDFFNSLDRIPGEGGTTEIRKYEFWDEQLPLFETRIYYRLLQVGQSGDTEFIGEVLALDIPGTGKENLTWRIYPNPNRGGEGRISILNQEKYSGEPIEMILFGPFGEVVSFKNRNLESLNLELSASFNSLAPGLYFIHLRWGSESQILKVLKK</sequence>
<organism evidence="2 3">
    <name type="scientific">Cyclobacterium plantarum</name>
    <dbReference type="NCBI Taxonomy" id="2716263"/>
    <lineage>
        <taxon>Bacteria</taxon>
        <taxon>Pseudomonadati</taxon>
        <taxon>Bacteroidota</taxon>
        <taxon>Cytophagia</taxon>
        <taxon>Cytophagales</taxon>
        <taxon>Cyclobacteriaceae</taxon>
        <taxon>Cyclobacterium</taxon>
    </lineage>
</organism>
<feature type="signal peptide" evidence="1">
    <location>
        <begin position="1"/>
        <end position="23"/>
    </location>
</feature>
<evidence type="ECO:0000256" key="1">
    <source>
        <dbReference type="SAM" id="SignalP"/>
    </source>
</evidence>
<evidence type="ECO:0000313" key="3">
    <source>
        <dbReference type="Proteomes" id="UP000649799"/>
    </source>
</evidence>
<gene>
    <name evidence="2" type="ORF">G9Q97_00060</name>
</gene>
<evidence type="ECO:0000313" key="2">
    <source>
        <dbReference type="EMBL" id="NHE55204.1"/>
    </source>
</evidence>
<name>A0ABX0H4H2_9BACT</name>
<dbReference type="RefSeq" id="WP_166141928.1">
    <property type="nucleotide sequence ID" value="NZ_JAANYN010000001.1"/>
</dbReference>
<proteinExistence type="predicted"/>